<proteinExistence type="predicted"/>
<dbReference type="Pfam" id="PF08901">
    <property type="entry name" value="DUF1847"/>
    <property type="match status" value="1"/>
</dbReference>
<organism evidence="1 2">
    <name type="scientific">Sulfurospirillum deleyianum (strain ATCC 51133 / DSM 6946 / 5175)</name>
    <dbReference type="NCBI Taxonomy" id="525898"/>
    <lineage>
        <taxon>Bacteria</taxon>
        <taxon>Pseudomonadati</taxon>
        <taxon>Campylobacterota</taxon>
        <taxon>Epsilonproteobacteria</taxon>
        <taxon>Campylobacterales</taxon>
        <taxon>Sulfurospirillaceae</taxon>
        <taxon>Sulfurospirillum</taxon>
    </lineage>
</organism>
<dbReference type="eggNOG" id="COG4887">
    <property type="taxonomic scope" value="Bacteria"/>
</dbReference>
<dbReference type="Proteomes" id="UP000002222">
    <property type="component" value="Chromosome"/>
</dbReference>
<evidence type="ECO:0000313" key="2">
    <source>
        <dbReference type="Proteomes" id="UP000002222"/>
    </source>
</evidence>
<dbReference type="STRING" id="525898.Sdel_1064"/>
<sequence length="219" mass="24677">MNQEEEKMLSCADCGTINCHKQESSYPKFCLTTHVDEVMLEESIACYKEEGIDRNIAIASAQIEGKYYGKLTRVEEIMAFARRIDAKKIGIACCVGLVSEAKLFTKILKINGFDPFMVVCKVGSRDKTEIGLKEEEKIRPGTFEPMCNPILQAKYLNKVETELNVIIGLCVGHDSQFMKYAKAPTTYLIVKDRVLGHNPAAALYLSGSYYKRMMTPNEY</sequence>
<gene>
    <name evidence="1" type="ordered locus">Sdel_1064</name>
</gene>
<accession>D1B1W9</accession>
<dbReference type="KEGG" id="sdl:Sdel_1064"/>
<protein>
    <submittedName>
        <fullName evidence="1">Uncharacterized protein</fullName>
    </submittedName>
</protein>
<keyword evidence="2" id="KW-1185">Reference proteome</keyword>
<dbReference type="InterPro" id="IPR014997">
    <property type="entry name" value="DUF1847"/>
</dbReference>
<reference evidence="1 2" key="2">
    <citation type="journal article" date="2010" name="Stand. Genomic Sci.">
        <title>Complete genome sequence of Sulfurospirillum deleyianum type strain (5175).</title>
        <authorList>
            <person name="Sikorski J."/>
            <person name="Lapidus A."/>
            <person name="Copeland A."/>
            <person name="Glavina Del Rio T."/>
            <person name="Nolan M."/>
            <person name="Lucas S."/>
            <person name="Chen F."/>
            <person name="Tice H."/>
            <person name="Cheng J.F."/>
            <person name="Saunders E."/>
            <person name="Bruce D."/>
            <person name="Goodwin L."/>
            <person name="Pitluck S."/>
            <person name="Ovchinnikova G."/>
            <person name="Pati A."/>
            <person name="Ivanova N."/>
            <person name="Mavromatis K."/>
            <person name="Chen A."/>
            <person name="Palaniappan K."/>
            <person name="Chain P."/>
            <person name="Land M."/>
            <person name="Hauser L."/>
            <person name="Chang Y.J."/>
            <person name="Jeffries C.D."/>
            <person name="Brettin T."/>
            <person name="Detter J.C."/>
            <person name="Han C."/>
            <person name="Rohde M."/>
            <person name="Lang E."/>
            <person name="Spring S."/>
            <person name="Goker M."/>
            <person name="Bristow J."/>
            <person name="Eisen J.A."/>
            <person name="Markowitz V."/>
            <person name="Hugenholtz P."/>
            <person name="Kyrpides N.C."/>
            <person name="Klenk H.P."/>
        </authorList>
    </citation>
    <scope>NUCLEOTIDE SEQUENCE [LARGE SCALE GENOMIC DNA]</scope>
    <source>
        <strain evidence="2">ATCC 51133 / DSM 6946 / 5175</strain>
    </source>
</reference>
<dbReference type="AlphaFoldDB" id="D1B1W9"/>
<dbReference type="RefSeq" id="WP_012856847.1">
    <property type="nucleotide sequence ID" value="NC_013512.1"/>
</dbReference>
<reference evidence="2" key="1">
    <citation type="submission" date="2009-11" db="EMBL/GenBank/DDBJ databases">
        <title>The complete genome of Sulfurospirillum deleyianum DSM 6946.</title>
        <authorList>
            <consortium name="US DOE Joint Genome Institute (JGI-PGF)"/>
            <person name="Lucas S."/>
            <person name="Copeland A."/>
            <person name="Lapidus A."/>
            <person name="Glavina del Rio T."/>
            <person name="Dalin E."/>
            <person name="Tice H."/>
            <person name="Bruce D."/>
            <person name="Goodwin L."/>
            <person name="Pitluck S."/>
            <person name="Kyrpides N."/>
            <person name="Mavromatis K."/>
            <person name="Ivanova N."/>
            <person name="Ovchinnikova G."/>
            <person name="Munk A.C."/>
            <person name="Lu M."/>
            <person name="Brettin T."/>
            <person name="Detter J.C."/>
            <person name="Han C."/>
            <person name="Tapia R."/>
            <person name="Larimer F."/>
            <person name="Land M."/>
            <person name="Hauser L."/>
            <person name="Markowitz V."/>
            <person name="Cheng J.F."/>
            <person name="Hugenholtz P."/>
            <person name="Woyke T."/>
            <person name="Wu D."/>
            <person name="Aumann P."/>
            <person name="Schneider S."/>
            <person name="Lang E."/>
            <person name="Spring S."/>
            <person name="Klenk H.P."/>
            <person name="Eisen J.A."/>
        </authorList>
    </citation>
    <scope>NUCLEOTIDE SEQUENCE [LARGE SCALE GENOMIC DNA]</scope>
    <source>
        <strain evidence="2">ATCC 51133 / DSM 6946 / 5175</strain>
    </source>
</reference>
<dbReference type="HOGENOM" id="CLU_091350_0_0_7"/>
<dbReference type="OrthoDB" id="9795204at2"/>
<evidence type="ECO:0000313" key="1">
    <source>
        <dbReference type="EMBL" id="ACZ12089.1"/>
    </source>
</evidence>
<name>D1B1W9_SULD5</name>
<dbReference type="EMBL" id="CP001816">
    <property type="protein sequence ID" value="ACZ12089.1"/>
    <property type="molecule type" value="Genomic_DNA"/>
</dbReference>